<sequence length="56" mass="6209">MMKRRVIKTLTDFSHLMKPSVLLENVGLAIPKGGNRQMLDLLVANSNKTLAELVMA</sequence>
<protein>
    <submittedName>
        <fullName evidence="1">Uncharacterized protein</fullName>
    </submittedName>
</protein>
<reference evidence="1" key="1">
    <citation type="journal article" date="2014" name="Front. Microbiol.">
        <title>High frequency of phylogenetically diverse reductive dehalogenase-homologous genes in deep subseafloor sedimentary metagenomes.</title>
        <authorList>
            <person name="Kawai M."/>
            <person name="Futagami T."/>
            <person name="Toyoda A."/>
            <person name="Takaki Y."/>
            <person name="Nishi S."/>
            <person name="Hori S."/>
            <person name="Arai W."/>
            <person name="Tsubouchi T."/>
            <person name="Morono Y."/>
            <person name="Uchiyama I."/>
            <person name="Ito T."/>
            <person name="Fujiyama A."/>
            <person name="Inagaki F."/>
            <person name="Takami H."/>
        </authorList>
    </citation>
    <scope>NUCLEOTIDE SEQUENCE</scope>
    <source>
        <strain evidence="1">Expedition CK06-06</strain>
    </source>
</reference>
<gene>
    <name evidence="1" type="ORF">S01H1_28250</name>
</gene>
<proteinExistence type="predicted"/>
<accession>X0TQM6</accession>
<dbReference type="AlphaFoldDB" id="X0TQM6"/>
<organism evidence="1">
    <name type="scientific">marine sediment metagenome</name>
    <dbReference type="NCBI Taxonomy" id="412755"/>
    <lineage>
        <taxon>unclassified sequences</taxon>
        <taxon>metagenomes</taxon>
        <taxon>ecological metagenomes</taxon>
    </lineage>
</organism>
<dbReference type="EMBL" id="BARS01017250">
    <property type="protein sequence ID" value="GAF95868.1"/>
    <property type="molecule type" value="Genomic_DNA"/>
</dbReference>
<evidence type="ECO:0000313" key="1">
    <source>
        <dbReference type="EMBL" id="GAF95868.1"/>
    </source>
</evidence>
<comment type="caution">
    <text evidence="1">The sequence shown here is derived from an EMBL/GenBank/DDBJ whole genome shotgun (WGS) entry which is preliminary data.</text>
</comment>
<name>X0TQM6_9ZZZZ</name>